<evidence type="ECO:0000313" key="2">
    <source>
        <dbReference type="Proteomes" id="UP000681794"/>
    </source>
</evidence>
<accession>A0ACD1E3G2</accession>
<dbReference type="EMBL" id="CP076544">
    <property type="protein sequence ID" value="QWS33410.1"/>
    <property type="molecule type" value="Genomic_DNA"/>
</dbReference>
<name>A0ACD1E3G2_9MICO</name>
<keyword evidence="2" id="KW-1185">Reference proteome</keyword>
<protein>
    <submittedName>
        <fullName evidence="1">Uncharacterized protein</fullName>
    </submittedName>
</protein>
<gene>
    <name evidence="1" type="ORF">KM842_14420</name>
</gene>
<dbReference type="Proteomes" id="UP000681794">
    <property type="component" value="Chromosome"/>
</dbReference>
<sequence>MTERPDHQPEHEPSGERDGLGGADAHPTRSGQHAPAEGAAGAPAEGAGHAPAAVPGWDAVPASDSLHGDGALPTSMTAGVAAGSVGPTAPGQQPYLPGTPGAPTPRRRMRKGVVAAIVAGAAALVLLVVAGGVAYSVGSADHSADRPVQAFLQDVEDGHLSDALEAAGIDRDRDDVLLTDAAYAEAGDKITAHRITSVEQRDDRATVRALLTQAGRSVPATFELERTGTDWGVFPVWELQPPSLGTVSVVVQGPARSAVTVAGADVTTSRLGAVSLRALPGSYGVRVDGGKWFTAEDATAAVRGFGAPSEPVTLATELTDAGKQAASKAVDAWVDGCVASTSTAPDGCSFYTYGENPANTYTNQRWTLGSRPSVDVGAWSVQGWLVRTESAGSATFTADFTGPAGRGRATAGPIDINASGWITAFSDDGATFVPAVGNGQGDSGS</sequence>
<evidence type="ECO:0000313" key="1">
    <source>
        <dbReference type="EMBL" id="QWS33410.1"/>
    </source>
</evidence>
<reference evidence="1" key="1">
    <citation type="submission" date="2021-06" db="EMBL/GenBank/DDBJ databases">
        <authorList>
            <person name="Ellington A.J."/>
            <person name="Bryan N.C."/>
            <person name="Christner B.C."/>
            <person name="Reisch C.R."/>
        </authorList>
    </citation>
    <scope>NUCLEOTIDE SEQUENCE</scope>
    <source>
        <strain evidence="1">L6-1</strain>
    </source>
</reference>
<organism evidence="1 2">
    <name type="scientific">Curtobacterium aetherium</name>
    <dbReference type="NCBI Taxonomy" id="2841594"/>
    <lineage>
        <taxon>Bacteria</taxon>
        <taxon>Bacillati</taxon>
        <taxon>Actinomycetota</taxon>
        <taxon>Actinomycetes</taxon>
        <taxon>Micrococcales</taxon>
        <taxon>Microbacteriaceae</taxon>
        <taxon>Curtobacterium</taxon>
    </lineage>
</organism>
<proteinExistence type="predicted"/>